<feature type="transmembrane region" description="Helical" evidence="7">
    <location>
        <begin position="460"/>
        <end position="484"/>
    </location>
</feature>
<feature type="transmembrane region" description="Helical" evidence="7">
    <location>
        <begin position="795"/>
        <end position="817"/>
    </location>
</feature>
<dbReference type="InterPro" id="IPR003838">
    <property type="entry name" value="ABC3_permease_C"/>
</dbReference>
<comment type="caution">
    <text evidence="9">The sequence shown here is derived from an EMBL/GenBank/DDBJ whole genome shotgun (WGS) entry which is preliminary data.</text>
</comment>
<reference evidence="9 10" key="1">
    <citation type="submission" date="2018-11" db="EMBL/GenBank/DDBJ databases">
        <title>Draft genome of Simplicispira Flexivirga sp. BO-16.</title>
        <authorList>
            <person name="Im W.T."/>
        </authorList>
    </citation>
    <scope>NUCLEOTIDE SEQUENCE [LARGE SCALE GENOMIC DNA]</scope>
    <source>
        <strain evidence="9 10">BO-16</strain>
    </source>
</reference>
<keyword evidence="5 7" id="KW-0472">Membrane</keyword>
<dbReference type="Proteomes" id="UP000271678">
    <property type="component" value="Unassembled WGS sequence"/>
</dbReference>
<feature type="transmembrane region" description="Helical" evidence="7">
    <location>
        <begin position="505"/>
        <end position="529"/>
    </location>
</feature>
<accession>A0A3M9LXP4</accession>
<protein>
    <submittedName>
        <fullName evidence="9">FtsX-like permease family protein</fullName>
    </submittedName>
</protein>
<evidence type="ECO:0000256" key="4">
    <source>
        <dbReference type="ARBA" id="ARBA00022989"/>
    </source>
</evidence>
<keyword evidence="10" id="KW-1185">Reference proteome</keyword>
<evidence type="ECO:0000256" key="7">
    <source>
        <dbReference type="SAM" id="Phobius"/>
    </source>
</evidence>
<dbReference type="EMBL" id="RJJQ01000025">
    <property type="protein sequence ID" value="RNI18081.1"/>
    <property type="molecule type" value="Genomic_DNA"/>
</dbReference>
<dbReference type="PANTHER" id="PTHR30572">
    <property type="entry name" value="MEMBRANE COMPONENT OF TRANSPORTER-RELATED"/>
    <property type="match status" value="1"/>
</dbReference>
<organism evidence="9 10">
    <name type="scientific">Flexivirga caeni</name>
    <dbReference type="NCBI Taxonomy" id="2294115"/>
    <lineage>
        <taxon>Bacteria</taxon>
        <taxon>Bacillati</taxon>
        <taxon>Actinomycetota</taxon>
        <taxon>Actinomycetes</taxon>
        <taxon>Micrococcales</taxon>
        <taxon>Dermacoccaceae</taxon>
        <taxon>Flexivirga</taxon>
    </lineage>
</organism>
<feature type="transmembrane region" description="Helical" evidence="7">
    <location>
        <begin position="837"/>
        <end position="865"/>
    </location>
</feature>
<feature type="domain" description="ABC3 transporter permease C-terminal" evidence="8">
    <location>
        <begin position="746"/>
        <end position="864"/>
    </location>
</feature>
<feature type="transmembrane region" description="Helical" evidence="7">
    <location>
        <begin position="294"/>
        <end position="320"/>
    </location>
</feature>
<dbReference type="Pfam" id="PF02687">
    <property type="entry name" value="FtsX"/>
    <property type="match status" value="1"/>
</dbReference>
<feature type="transmembrane region" description="Helical" evidence="7">
    <location>
        <begin position="341"/>
        <end position="362"/>
    </location>
</feature>
<dbReference type="PANTHER" id="PTHR30572:SF4">
    <property type="entry name" value="ABC TRANSPORTER PERMEASE YTRF"/>
    <property type="match status" value="1"/>
</dbReference>
<evidence type="ECO:0000313" key="10">
    <source>
        <dbReference type="Proteomes" id="UP000271678"/>
    </source>
</evidence>
<keyword evidence="2" id="KW-1003">Cell membrane</keyword>
<keyword evidence="3 7" id="KW-0812">Transmembrane</keyword>
<feature type="transmembrane region" description="Helical" evidence="7">
    <location>
        <begin position="743"/>
        <end position="765"/>
    </location>
</feature>
<evidence type="ECO:0000256" key="2">
    <source>
        <dbReference type="ARBA" id="ARBA00022475"/>
    </source>
</evidence>
<evidence type="ECO:0000256" key="5">
    <source>
        <dbReference type="ARBA" id="ARBA00023136"/>
    </source>
</evidence>
<dbReference type="GO" id="GO:0022857">
    <property type="term" value="F:transmembrane transporter activity"/>
    <property type="evidence" value="ECO:0007669"/>
    <property type="project" value="TreeGrafter"/>
</dbReference>
<evidence type="ECO:0000256" key="3">
    <source>
        <dbReference type="ARBA" id="ARBA00022692"/>
    </source>
</evidence>
<sequence>MWRLAGFSRRSRRAQSVLFAVAVGLLVAVVAVDPLLTRSFRFALVRFHVASLDVSSQQVQLLTAGGEPQVAAHLERAVDPRVRAVTGPPAVLRLVQVTWPQRSIGATLLGTADGCAHVHLVAGRCPTARNEVILPEGQVEALMRPKLRLGAELTVKGADYDFLSPDLTPQKKLKFVGVYTAPDNARFWGGLSVGSYSQTTPTYWLTAPATFHGHPPTSTVPQGDMTSPDVSWSGISTALYYQLAPHRITPSTLAHAVAGMHASEMRLGSGVSVTEALSSVYAETNTDVRQAGQILPFLLLQLGAVLLILLAQVTSYLATVRRSEAAVLKMRGNGAAGVLQLGARELLPAGVAGLLGGVALAYAVDQLVRVWWLPGHVGPAWLWSTLVAAGATGLVLAGMWWIIWWSMAHEPISALLRERPSRRRGVWLSAPTAALGAACLAGVVLTATKSLTGAPAQLTPVLLAGLVAIMIGALLAPVAARLVTRLLRRRRPAGALAIAQLGRRAGIVTALGTLIITSALLTLSVSVFARGADNRAARSAADLGANAVLHVTAGVVTVHPGDLIAAIDAVDPHHRYFTPAVQIYSSTSFGSTVLGVIPADMQRLGSRIGVSQPVPWSKLEGHQDPSEPAALAATWTTNAAVGSTVTAPTMGDVNGPFRITGTAPYIPGAGATTIVANLAVMNQAGDRVDRLSYQVFSATQNPRLLHRLDVALLRAGFASTTTQTMDQARAGYAATATAWAMDLSIVVCALSVLAALVSVMLVAVASRADRARDLRALRTGGLSARVLRRATIGEFLLLSLAGGVVGSVTAPLAAWLTGRAMLWWSTPPAQPVTRTGFQWPFGTSAAAGLIVLLLLAATVFGTWIVRSAELSESGRST</sequence>
<dbReference type="GO" id="GO:0005886">
    <property type="term" value="C:plasma membrane"/>
    <property type="evidence" value="ECO:0007669"/>
    <property type="project" value="UniProtKB-SubCell"/>
</dbReference>
<dbReference type="AlphaFoldDB" id="A0A3M9LXP4"/>
<dbReference type="OrthoDB" id="3275641at2"/>
<gene>
    <name evidence="9" type="ORF">EFY87_18695</name>
</gene>
<dbReference type="RefSeq" id="WP_148043402.1">
    <property type="nucleotide sequence ID" value="NZ_RJJQ01000025.1"/>
</dbReference>
<comment type="similarity">
    <text evidence="6">Belongs to the ABC-4 integral membrane protein family.</text>
</comment>
<dbReference type="InterPro" id="IPR050250">
    <property type="entry name" value="Macrolide_Exporter_MacB"/>
</dbReference>
<proteinExistence type="inferred from homology"/>
<name>A0A3M9LXP4_9MICO</name>
<evidence type="ECO:0000256" key="6">
    <source>
        <dbReference type="ARBA" id="ARBA00038076"/>
    </source>
</evidence>
<keyword evidence="4 7" id="KW-1133">Transmembrane helix</keyword>
<comment type="subcellular location">
    <subcellularLocation>
        <location evidence="1">Cell membrane</location>
        <topology evidence="1">Multi-pass membrane protein</topology>
    </subcellularLocation>
</comment>
<feature type="transmembrane region" description="Helical" evidence="7">
    <location>
        <begin position="426"/>
        <end position="448"/>
    </location>
</feature>
<evidence type="ECO:0000259" key="8">
    <source>
        <dbReference type="Pfam" id="PF02687"/>
    </source>
</evidence>
<feature type="transmembrane region" description="Helical" evidence="7">
    <location>
        <begin position="382"/>
        <end position="405"/>
    </location>
</feature>
<evidence type="ECO:0000313" key="9">
    <source>
        <dbReference type="EMBL" id="RNI18081.1"/>
    </source>
</evidence>
<evidence type="ECO:0000256" key="1">
    <source>
        <dbReference type="ARBA" id="ARBA00004651"/>
    </source>
</evidence>